<keyword evidence="1" id="KW-1185">Reference proteome</keyword>
<protein>
    <submittedName>
        <fullName evidence="2">PK domain-containing protein</fullName>
    </submittedName>
</protein>
<dbReference type="AlphaFoldDB" id="A0A183CQI7"/>
<organism evidence="1 2">
    <name type="scientific">Globodera pallida</name>
    <name type="common">Potato cyst nematode worm</name>
    <name type="synonym">Heterodera pallida</name>
    <dbReference type="NCBI Taxonomy" id="36090"/>
    <lineage>
        <taxon>Eukaryota</taxon>
        <taxon>Metazoa</taxon>
        <taxon>Ecdysozoa</taxon>
        <taxon>Nematoda</taxon>
        <taxon>Chromadorea</taxon>
        <taxon>Rhabditida</taxon>
        <taxon>Tylenchina</taxon>
        <taxon>Tylenchomorpha</taxon>
        <taxon>Tylenchoidea</taxon>
        <taxon>Heteroderidae</taxon>
        <taxon>Heteroderinae</taxon>
        <taxon>Globodera</taxon>
    </lineage>
</organism>
<reference evidence="2" key="2">
    <citation type="submission" date="2016-06" db="UniProtKB">
        <authorList>
            <consortium name="WormBaseParasite"/>
        </authorList>
    </citation>
    <scope>IDENTIFICATION</scope>
</reference>
<accession>A0A183CQI7</accession>
<evidence type="ECO:0000313" key="1">
    <source>
        <dbReference type="Proteomes" id="UP000050741"/>
    </source>
</evidence>
<dbReference type="Proteomes" id="UP000050741">
    <property type="component" value="Unassembled WGS sequence"/>
</dbReference>
<reference evidence="1" key="1">
    <citation type="submission" date="2014-05" db="EMBL/GenBank/DDBJ databases">
        <title>The genome and life-stage specific transcriptomes of Globodera pallida elucidate key aspects of plant parasitism by a cyst nematode.</title>
        <authorList>
            <person name="Cotton J.A."/>
            <person name="Lilley C.J."/>
            <person name="Jones L.M."/>
            <person name="Kikuchi T."/>
            <person name="Reid A.J."/>
            <person name="Thorpe P."/>
            <person name="Tsai I.J."/>
            <person name="Beasley H."/>
            <person name="Blok V."/>
            <person name="Cock P.J.A."/>
            <person name="Van den Akker S.E."/>
            <person name="Holroyd N."/>
            <person name="Hunt M."/>
            <person name="Mantelin S."/>
            <person name="Naghra H."/>
            <person name="Pain A."/>
            <person name="Palomares-Rius J.E."/>
            <person name="Zarowiecki M."/>
            <person name="Berriman M."/>
            <person name="Jones J.T."/>
            <person name="Urwin P.E."/>
        </authorList>
    </citation>
    <scope>NUCLEOTIDE SEQUENCE [LARGE SCALE GENOMIC DNA]</scope>
    <source>
        <strain evidence="1">Lindley</strain>
    </source>
</reference>
<dbReference type="WBParaSite" id="GPLIN_001514500">
    <property type="protein sequence ID" value="GPLIN_001514500"/>
    <property type="gene ID" value="GPLIN_001514500"/>
</dbReference>
<evidence type="ECO:0000313" key="2">
    <source>
        <dbReference type="WBParaSite" id="GPLIN_001514500"/>
    </source>
</evidence>
<proteinExistence type="predicted"/>
<sequence>VAILDPKDQILMSTGPTKTKQTSQLTKVCLV</sequence>
<name>A0A183CQI7_GLOPA</name>